<sequence>MFWLHGLKRQQDCLVVADTSLLATKIACNEIGCMLLTKNPVLTKRWLQLASYIPPLMPRGLDTHRNLAGEDVSAFCDRYIERSHTLDFLFAFQQPNPLDSIRI</sequence>
<dbReference type="AlphaFoldDB" id="A0AAV4HUX1"/>
<evidence type="ECO:0000313" key="2">
    <source>
        <dbReference type="Proteomes" id="UP000762676"/>
    </source>
</evidence>
<gene>
    <name evidence="1" type="ORF">ElyMa_002822300</name>
</gene>
<keyword evidence="2" id="KW-1185">Reference proteome</keyword>
<evidence type="ECO:0008006" key="3">
    <source>
        <dbReference type="Google" id="ProtNLM"/>
    </source>
</evidence>
<accession>A0AAV4HUX1</accession>
<comment type="caution">
    <text evidence="1">The sequence shown here is derived from an EMBL/GenBank/DDBJ whole genome shotgun (WGS) entry which is preliminary data.</text>
</comment>
<evidence type="ECO:0000313" key="1">
    <source>
        <dbReference type="EMBL" id="GFS00759.1"/>
    </source>
</evidence>
<proteinExistence type="predicted"/>
<dbReference type="EMBL" id="BMAT01005848">
    <property type="protein sequence ID" value="GFS00759.1"/>
    <property type="molecule type" value="Genomic_DNA"/>
</dbReference>
<dbReference type="Proteomes" id="UP000762676">
    <property type="component" value="Unassembled WGS sequence"/>
</dbReference>
<organism evidence="1 2">
    <name type="scientific">Elysia marginata</name>
    <dbReference type="NCBI Taxonomy" id="1093978"/>
    <lineage>
        <taxon>Eukaryota</taxon>
        <taxon>Metazoa</taxon>
        <taxon>Spiralia</taxon>
        <taxon>Lophotrochozoa</taxon>
        <taxon>Mollusca</taxon>
        <taxon>Gastropoda</taxon>
        <taxon>Heterobranchia</taxon>
        <taxon>Euthyneura</taxon>
        <taxon>Panpulmonata</taxon>
        <taxon>Sacoglossa</taxon>
        <taxon>Placobranchoidea</taxon>
        <taxon>Plakobranchidae</taxon>
        <taxon>Elysia</taxon>
    </lineage>
</organism>
<name>A0AAV4HUX1_9GAST</name>
<reference evidence="1 2" key="1">
    <citation type="journal article" date="2021" name="Elife">
        <title>Chloroplast acquisition without the gene transfer in kleptoplastic sea slugs, Plakobranchus ocellatus.</title>
        <authorList>
            <person name="Maeda T."/>
            <person name="Takahashi S."/>
            <person name="Yoshida T."/>
            <person name="Shimamura S."/>
            <person name="Takaki Y."/>
            <person name="Nagai Y."/>
            <person name="Toyoda A."/>
            <person name="Suzuki Y."/>
            <person name="Arimoto A."/>
            <person name="Ishii H."/>
            <person name="Satoh N."/>
            <person name="Nishiyama T."/>
            <person name="Hasebe M."/>
            <person name="Maruyama T."/>
            <person name="Minagawa J."/>
            <person name="Obokata J."/>
            <person name="Shigenobu S."/>
        </authorList>
    </citation>
    <scope>NUCLEOTIDE SEQUENCE [LARGE SCALE GENOMIC DNA]</scope>
</reference>
<protein>
    <recommendedName>
        <fullName evidence="3">PIN domain-containing protein</fullName>
    </recommendedName>
</protein>